<evidence type="ECO:0000256" key="1">
    <source>
        <dbReference type="PROSITE-ProRule" id="PRU01122"/>
    </source>
</evidence>
<comment type="similarity">
    <text evidence="1">Belongs to the peptidase S16 family.</text>
</comment>
<dbReference type="GO" id="GO:0004252">
    <property type="term" value="F:serine-type endopeptidase activity"/>
    <property type="evidence" value="ECO:0007669"/>
    <property type="project" value="UniProtKB-UniRule"/>
</dbReference>
<name>A0A5C4U652_9CORY</name>
<feature type="active site" evidence="1">
    <location>
        <position position="280"/>
    </location>
</feature>
<dbReference type="SMART" id="SM00228">
    <property type="entry name" value="PDZ"/>
    <property type="match status" value="1"/>
</dbReference>
<dbReference type="InterPro" id="IPR008269">
    <property type="entry name" value="Lon_proteolytic"/>
</dbReference>
<reference evidence="3 4" key="1">
    <citation type="submission" date="2019-06" db="EMBL/GenBank/DDBJ databases">
        <authorList>
            <person name="Li J."/>
        </authorList>
    </citation>
    <scope>NUCLEOTIDE SEQUENCE [LARGE SCALE GENOMIC DNA]</scope>
    <source>
        <strain evidence="3 4">LMG 28165</strain>
    </source>
</reference>
<dbReference type="AlphaFoldDB" id="A0A5C4U652"/>
<comment type="catalytic activity">
    <reaction evidence="1">
        <text>Hydrolysis of proteins in presence of ATP.</text>
        <dbReference type="EC" id="3.4.21.53"/>
    </reaction>
</comment>
<dbReference type="Pfam" id="PF05362">
    <property type="entry name" value="Lon_C"/>
    <property type="match status" value="1"/>
</dbReference>
<dbReference type="OrthoDB" id="2356897at2"/>
<comment type="caution">
    <text evidence="3">The sequence shown here is derived from an EMBL/GenBank/DDBJ whole genome shotgun (WGS) entry which is preliminary data.</text>
</comment>
<keyword evidence="1" id="KW-0378">Hydrolase</keyword>
<accession>A0A5C4U652</accession>
<dbReference type="SUPFAM" id="SSF54211">
    <property type="entry name" value="Ribosomal protein S5 domain 2-like"/>
    <property type="match status" value="1"/>
</dbReference>
<dbReference type="InterPro" id="IPR001478">
    <property type="entry name" value="PDZ"/>
</dbReference>
<proteinExistence type="inferred from homology"/>
<dbReference type="InterPro" id="IPR027065">
    <property type="entry name" value="Lon_Prtase"/>
</dbReference>
<dbReference type="InterPro" id="IPR036034">
    <property type="entry name" value="PDZ_sf"/>
</dbReference>
<dbReference type="EC" id="3.4.21.53" evidence="1"/>
<protein>
    <recommendedName>
        <fullName evidence="1">endopeptidase La</fullName>
        <ecNumber evidence="1">3.4.21.53</ecNumber>
    </recommendedName>
</protein>
<keyword evidence="1" id="KW-0645">Protease</keyword>
<dbReference type="Gene3D" id="2.30.42.10">
    <property type="match status" value="1"/>
</dbReference>
<dbReference type="EMBL" id="VDHJ01000005">
    <property type="protein sequence ID" value="TNL98598.1"/>
    <property type="molecule type" value="Genomic_DNA"/>
</dbReference>
<keyword evidence="1" id="KW-0720">Serine protease</keyword>
<dbReference type="GO" id="GO:0006508">
    <property type="term" value="P:proteolysis"/>
    <property type="evidence" value="ECO:0007669"/>
    <property type="project" value="UniProtKB-KW"/>
</dbReference>
<evidence type="ECO:0000313" key="4">
    <source>
        <dbReference type="Proteomes" id="UP000312032"/>
    </source>
</evidence>
<dbReference type="PANTHER" id="PTHR10046">
    <property type="entry name" value="ATP DEPENDENT LON PROTEASE FAMILY MEMBER"/>
    <property type="match status" value="1"/>
</dbReference>
<dbReference type="Proteomes" id="UP000312032">
    <property type="component" value="Unassembled WGS sequence"/>
</dbReference>
<gene>
    <name evidence="3" type="ORF">FHE74_04115</name>
</gene>
<dbReference type="SUPFAM" id="SSF50156">
    <property type="entry name" value="PDZ domain-like"/>
    <property type="match status" value="1"/>
</dbReference>
<sequence length="338" mass="35156">MPVVALTVLATVPKIPFTDISLTVPYAAEGPGPVFDTLSEVDGQPVVSIDGTQVDQTSGELNMTTVSVRTQMTLAQALARWATTDDTIVPIEQVIPPNHSPEDIEEQNKAAFTRSESAATIAALNHLGRPVKVTVAELVEDSPAQGVLAPEDVITSVDAQPVSTPGQVQELVRAKKPGDSVALGIRRGETDRTVELELAESPKNKSVPMLGILMISTPADGVSVEYNLQDVGGPSAGMMFSLAVIDKLSPGELNGGHNVAGTGTISENGEIGPIGGIQHKVTAAHGEGAELFLAPKANCQEALAGNHGDMAIASVETLDDSIHAMEAFSSGKDFPRCS</sequence>
<organism evidence="3 4">
    <name type="scientific">Corynebacterium tapiri</name>
    <dbReference type="NCBI Taxonomy" id="1448266"/>
    <lineage>
        <taxon>Bacteria</taxon>
        <taxon>Bacillati</taxon>
        <taxon>Actinomycetota</taxon>
        <taxon>Actinomycetes</taxon>
        <taxon>Mycobacteriales</taxon>
        <taxon>Corynebacteriaceae</taxon>
        <taxon>Corynebacterium</taxon>
    </lineage>
</organism>
<dbReference type="PROSITE" id="PS51786">
    <property type="entry name" value="LON_PROTEOLYTIC"/>
    <property type="match status" value="1"/>
</dbReference>
<feature type="domain" description="Lon proteolytic" evidence="2">
    <location>
        <begin position="230"/>
        <end position="328"/>
    </location>
</feature>
<dbReference type="GO" id="GO:0030163">
    <property type="term" value="P:protein catabolic process"/>
    <property type="evidence" value="ECO:0007669"/>
    <property type="project" value="InterPro"/>
</dbReference>
<evidence type="ECO:0000259" key="2">
    <source>
        <dbReference type="PROSITE" id="PS51786"/>
    </source>
</evidence>
<dbReference type="InterPro" id="IPR020568">
    <property type="entry name" value="Ribosomal_Su5_D2-typ_SF"/>
</dbReference>
<dbReference type="Gene3D" id="3.30.230.10">
    <property type="match status" value="1"/>
</dbReference>
<dbReference type="Pfam" id="PF13180">
    <property type="entry name" value="PDZ_2"/>
    <property type="match status" value="1"/>
</dbReference>
<dbReference type="InterPro" id="IPR014721">
    <property type="entry name" value="Ribsml_uS5_D2-typ_fold_subgr"/>
</dbReference>
<dbReference type="GO" id="GO:0004176">
    <property type="term" value="F:ATP-dependent peptidase activity"/>
    <property type="evidence" value="ECO:0007669"/>
    <property type="project" value="UniProtKB-UniRule"/>
</dbReference>
<evidence type="ECO:0000313" key="3">
    <source>
        <dbReference type="EMBL" id="TNL98598.1"/>
    </source>
</evidence>
<feature type="active site" evidence="1">
    <location>
        <position position="235"/>
    </location>
</feature>
<dbReference type="GO" id="GO:0005524">
    <property type="term" value="F:ATP binding"/>
    <property type="evidence" value="ECO:0007669"/>
    <property type="project" value="InterPro"/>
</dbReference>
<keyword evidence="4" id="KW-1185">Reference proteome</keyword>